<dbReference type="Gene3D" id="1.20.58.430">
    <property type="entry name" value="Type IV secretion system, VirB5-domain"/>
    <property type="match status" value="1"/>
</dbReference>
<feature type="coiled-coil region" evidence="1">
    <location>
        <begin position="36"/>
        <end position="63"/>
    </location>
</feature>
<feature type="signal peptide" evidence="2">
    <location>
        <begin position="1"/>
        <end position="22"/>
    </location>
</feature>
<dbReference type="RefSeq" id="WP_058989487.1">
    <property type="nucleotide sequence ID" value="NZ_LN606601.1"/>
</dbReference>
<evidence type="ECO:0000313" key="3">
    <source>
        <dbReference type="EMBL" id="CEF43093.1"/>
    </source>
</evidence>
<dbReference type="PATRIC" id="fig|446692.3.peg.4126"/>
<dbReference type="SUPFAM" id="SSF101082">
    <property type="entry name" value="Typo IV secretion system protein TraC"/>
    <property type="match status" value="1"/>
</dbReference>
<reference evidence="4" key="1">
    <citation type="submission" date="2014-09" db="EMBL/GenBank/DDBJ databases">
        <authorList>
            <person name="Illeghems K.G."/>
        </authorList>
    </citation>
    <scope>NUCLEOTIDE SEQUENCE [LARGE SCALE GENOMIC DNA]</scope>
    <source>
        <strain evidence="4">108B</strain>
        <plasmid evidence="4">1P</plasmid>
    </source>
</reference>
<dbReference type="GeneID" id="34784814"/>
<evidence type="ECO:0000256" key="2">
    <source>
        <dbReference type="SAM" id="SignalP"/>
    </source>
</evidence>
<proteinExistence type="predicted"/>
<keyword evidence="1" id="KW-0175">Coiled coil</keyword>
<geneLocation type="plasmid" evidence="4">
    <name>1P</name>
</geneLocation>
<evidence type="ECO:0000313" key="4">
    <source>
        <dbReference type="Proteomes" id="UP000056109"/>
    </source>
</evidence>
<evidence type="ECO:0000256" key="1">
    <source>
        <dbReference type="SAM" id="Coils"/>
    </source>
</evidence>
<keyword evidence="4" id="KW-1185">Reference proteome</keyword>
<protein>
    <submittedName>
        <fullName evidence="3">Transport secretion system IV VirB5 protein</fullName>
    </submittedName>
</protein>
<dbReference type="Proteomes" id="UP000056109">
    <property type="component" value="Plasmid 1P"/>
</dbReference>
<dbReference type="AlphaFoldDB" id="A0A0U5BEJ5"/>
<accession>A0A0U5BEJ5</accession>
<feature type="chain" id="PRO_5006855209" evidence="2">
    <location>
        <begin position="23"/>
        <end position="228"/>
    </location>
</feature>
<organism evidence="3 4">
    <name type="scientific">Acetobacter senegalensis</name>
    <dbReference type="NCBI Taxonomy" id="446692"/>
    <lineage>
        <taxon>Bacteria</taxon>
        <taxon>Pseudomonadati</taxon>
        <taxon>Pseudomonadota</taxon>
        <taxon>Alphaproteobacteria</taxon>
        <taxon>Acetobacterales</taxon>
        <taxon>Acetobacteraceae</taxon>
        <taxon>Acetobacter</taxon>
    </lineage>
</organism>
<sequence>MKAYSLVAVVWFSLIGADAAHAQVAVFDNASIAQSVTNTTNEINQMMDELKQLQAQYQLLQNIPNVATGMLKTFNSANLQNPLPTVTQATGQITGATNTLNSYGQSFMSLNRYSATGTDPVAQSYQQRETSLANIQGIAAQNLDSINQRLASLDEMKQELSNAKDITQVSTINGRIAVENQAIQAQAAAAQNLQTLSMAQIRNQELQEQEAARKDDEATAAYFPAAIQ</sequence>
<name>A0A0U5BEJ5_9PROT</name>
<keyword evidence="2" id="KW-0732">Signal</keyword>
<dbReference type="EMBL" id="LN606601">
    <property type="protein sequence ID" value="CEF43093.1"/>
    <property type="molecule type" value="Genomic_DNA"/>
</dbReference>
<dbReference type="InterPro" id="IPR023220">
    <property type="entry name" value="T4SS_VirB5-domain"/>
</dbReference>
<gene>
    <name evidence="3" type="primary">virB5</name>
    <name evidence="3" type="ORF">ASN_1P60</name>
</gene>
<dbReference type="KEGG" id="asz:ASN_1P60"/>
<dbReference type="InterPro" id="IPR014158">
    <property type="entry name" value="T4SS_VirB5"/>
</dbReference>
<dbReference type="Pfam" id="PF07996">
    <property type="entry name" value="T4SS"/>
    <property type="match status" value="1"/>
</dbReference>